<gene>
    <name evidence="1" type="ORF">KW868_12505</name>
</gene>
<dbReference type="InterPro" id="IPR029033">
    <property type="entry name" value="His_PPase_superfam"/>
</dbReference>
<reference evidence="1" key="1">
    <citation type="submission" date="2021-07" db="EMBL/GenBank/DDBJ databases">
        <authorList>
            <person name="Fernandez M."/>
            <person name="Pereira P."/>
            <person name="Torres Tejerizo G.A."/>
            <person name="Gonzalez P."/>
            <person name="Agostini E."/>
        </authorList>
    </citation>
    <scope>NUCLEOTIDE SEQUENCE</scope>
    <source>
        <strain evidence="1">SFC 500-1A</strain>
    </source>
</reference>
<dbReference type="InterPro" id="IPR013078">
    <property type="entry name" value="His_Pase_superF_clade-1"/>
</dbReference>
<dbReference type="AlphaFoldDB" id="A0A8X8GDI7"/>
<dbReference type="GO" id="GO:0016791">
    <property type="term" value="F:phosphatase activity"/>
    <property type="evidence" value="ECO:0007669"/>
    <property type="project" value="TreeGrafter"/>
</dbReference>
<dbReference type="PANTHER" id="PTHR48100:SF10">
    <property type="entry name" value="2-CARBOXY-D-ARABINITOL-1-PHOSPHATASE-RELATED"/>
    <property type="match status" value="1"/>
</dbReference>
<dbReference type="SUPFAM" id="SSF53254">
    <property type="entry name" value="Phosphoglycerate mutase-like"/>
    <property type="match status" value="1"/>
</dbReference>
<evidence type="ECO:0000313" key="2">
    <source>
        <dbReference type="Proteomes" id="UP000887320"/>
    </source>
</evidence>
<dbReference type="CDD" id="cd07067">
    <property type="entry name" value="HP_PGM_like"/>
    <property type="match status" value="1"/>
</dbReference>
<accession>A0A8X8GDI7</accession>
<dbReference type="PANTHER" id="PTHR48100">
    <property type="entry name" value="BROAD-SPECIFICITY PHOSPHATASE YOR283W-RELATED"/>
    <property type="match status" value="1"/>
</dbReference>
<dbReference type="RefSeq" id="WP_234623526.1">
    <property type="nucleotide sequence ID" value="NZ_JAHWXT010000004.1"/>
</dbReference>
<name>A0A8X8GDI7_ACIGI</name>
<dbReference type="InterPro" id="IPR050275">
    <property type="entry name" value="PGM_Phosphatase"/>
</dbReference>
<sequence>MSIYLIRHAQSLGNVNGKTESHASIPLTEYGHKQAQKLVDVLPPAKQIFISPFLRTSLTAEPILLRDQITPQVLDIQEFSYLSDTRCKNTTLEERKPWVDDYWNQADVNLVTSEGAESFANFYQRVTDFISHLDSLKAHYQHDHLLVFSHGQFLQLLKMLVEQKRELSSQLMRDFRYALLNHQLDNTEFFIFK</sequence>
<dbReference type="Proteomes" id="UP000887320">
    <property type="component" value="Unassembled WGS sequence"/>
</dbReference>
<dbReference type="EMBL" id="JAHWXT010000004">
    <property type="protein sequence ID" value="MCF0265274.1"/>
    <property type="molecule type" value="Genomic_DNA"/>
</dbReference>
<dbReference type="Gene3D" id="3.40.50.1240">
    <property type="entry name" value="Phosphoglycerate mutase-like"/>
    <property type="match status" value="1"/>
</dbReference>
<organism evidence="1 2">
    <name type="scientific">Acinetobacter guillouiae</name>
    <name type="common">Acinetobacter genomosp. 11</name>
    <dbReference type="NCBI Taxonomy" id="106649"/>
    <lineage>
        <taxon>Bacteria</taxon>
        <taxon>Pseudomonadati</taxon>
        <taxon>Pseudomonadota</taxon>
        <taxon>Gammaproteobacteria</taxon>
        <taxon>Moraxellales</taxon>
        <taxon>Moraxellaceae</taxon>
        <taxon>Acinetobacter</taxon>
    </lineage>
</organism>
<proteinExistence type="predicted"/>
<dbReference type="Pfam" id="PF00300">
    <property type="entry name" value="His_Phos_1"/>
    <property type="match status" value="1"/>
</dbReference>
<evidence type="ECO:0000313" key="1">
    <source>
        <dbReference type="EMBL" id="MCF0265274.1"/>
    </source>
</evidence>
<protein>
    <submittedName>
        <fullName evidence="1">Histidine phosphatase family protein</fullName>
    </submittedName>
</protein>
<dbReference type="SMART" id="SM00855">
    <property type="entry name" value="PGAM"/>
    <property type="match status" value="1"/>
</dbReference>
<comment type="caution">
    <text evidence="1">The sequence shown here is derived from an EMBL/GenBank/DDBJ whole genome shotgun (WGS) entry which is preliminary data.</text>
</comment>